<reference evidence="3 4" key="1">
    <citation type="submission" date="2016-08" db="EMBL/GenBank/DDBJ databases">
        <authorList>
            <person name="Seilhamer J.J."/>
        </authorList>
    </citation>
    <scope>NUCLEOTIDE SEQUENCE [LARGE SCALE GENOMIC DNA]</scope>
    <source>
        <strain evidence="3 4">BRTC-1</strain>
    </source>
</reference>
<organism evidence="3 4">
    <name type="scientific">Acinetobacter larvae</name>
    <dbReference type="NCBI Taxonomy" id="1789224"/>
    <lineage>
        <taxon>Bacteria</taxon>
        <taxon>Pseudomonadati</taxon>
        <taxon>Pseudomonadota</taxon>
        <taxon>Gammaproteobacteria</taxon>
        <taxon>Moraxellales</taxon>
        <taxon>Moraxellaceae</taxon>
        <taxon>Acinetobacter</taxon>
    </lineage>
</organism>
<sequence length="282" mass="31238">MISSSPVNGFVLGKEIHDDRLLTLITRPVPDMLKPAYNFSGVSMLQLMQPYVERWQRTVDSVSALIKAFSITGLKTSMDNVLSGGEGSSAQLVMRAQLFSMLRENLNTMLIDKESEELFQINTPLTTLDSLIQKSQEQMAGPSHTPLVKLLGITPSGLNANSDGEIRVYNDYISSLQESFMRPQLEVILNLVQLDLFGEIDENIFFEFASLHQLNDEQQATVNKTKAEAAQILISSGVIGQDEVRDTLSKDESGDYSGIDKDKLPDPMDLDYEGNQETVNAA</sequence>
<dbReference type="EMBL" id="CP016895">
    <property type="protein sequence ID" value="AOA58318.1"/>
    <property type="molecule type" value="Genomic_DNA"/>
</dbReference>
<feature type="domain" description="Anti-CBASS protein Acb1-like N-terminal" evidence="2">
    <location>
        <begin position="15"/>
        <end position="231"/>
    </location>
</feature>
<proteinExistence type="predicted"/>
<dbReference type="InterPro" id="IPR024459">
    <property type="entry name" value="Acb1-like_N"/>
</dbReference>
<dbReference type="Proteomes" id="UP000093391">
    <property type="component" value="Chromosome"/>
</dbReference>
<evidence type="ECO:0000256" key="1">
    <source>
        <dbReference type="SAM" id="MobiDB-lite"/>
    </source>
</evidence>
<name>A0A1B2LZD9_9GAMM</name>
<dbReference type="OrthoDB" id="2019396at2"/>
<evidence type="ECO:0000259" key="2">
    <source>
        <dbReference type="Pfam" id="PF06381"/>
    </source>
</evidence>
<keyword evidence="4" id="KW-1185">Reference proteome</keyword>
<protein>
    <recommendedName>
        <fullName evidence="2">Anti-CBASS protein Acb1-like N-terminal domain-containing protein</fullName>
    </recommendedName>
</protein>
<evidence type="ECO:0000313" key="4">
    <source>
        <dbReference type="Proteomes" id="UP000093391"/>
    </source>
</evidence>
<gene>
    <name evidence="3" type="ORF">BFG52_08085</name>
</gene>
<evidence type="ECO:0000313" key="3">
    <source>
        <dbReference type="EMBL" id="AOA58318.1"/>
    </source>
</evidence>
<dbReference type="AlphaFoldDB" id="A0A1B2LZD9"/>
<feature type="region of interest" description="Disordered" evidence="1">
    <location>
        <begin position="244"/>
        <end position="282"/>
    </location>
</feature>
<dbReference type="STRING" id="1789224.BFG52_08085"/>
<accession>A0A1B2LZD9</accession>
<feature type="compositionally biased region" description="Basic and acidic residues" evidence="1">
    <location>
        <begin position="244"/>
        <end position="266"/>
    </location>
</feature>
<dbReference type="Pfam" id="PF06381">
    <property type="entry name" value="Phage_portal_3"/>
    <property type="match status" value="1"/>
</dbReference>
<dbReference type="KEGG" id="ala:BFG52_08085"/>